<feature type="coiled-coil region" evidence="1">
    <location>
        <begin position="647"/>
        <end position="674"/>
    </location>
</feature>
<organism evidence="6 7">
    <name type="scientific">Escallonia rubra</name>
    <dbReference type="NCBI Taxonomy" id="112253"/>
    <lineage>
        <taxon>Eukaryota</taxon>
        <taxon>Viridiplantae</taxon>
        <taxon>Streptophyta</taxon>
        <taxon>Embryophyta</taxon>
        <taxon>Tracheophyta</taxon>
        <taxon>Spermatophyta</taxon>
        <taxon>Magnoliopsida</taxon>
        <taxon>eudicotyledons</taxon>
        <taxon>Gunneridae</taxon>
        <taxon>Pentapetalae</taxon>
        <taxon>asterids</taxon>
        <taxon>campanulids</taxon>
        <taxon>Escalloniales</taxon>
        <taxon>Escalloniaceae</taxon>
        <taxon>Escallonia</taxon>
    </lineage>
</organism>
<dbReference type="PRINTS" id="PR00988">
    <property type="entry name" value="URIDINKINASE"/>
</dbReference>
<keyword evidence="7" id="KW-1185">Reference proteome</keyword>
<dbReference type="GO" id="GO:0005524">
    <property type="term" value="F:ATP binding"/>
    <property type="evidence" value="ECO:0007669"/>
    <property type="project" value="InterPro"/>
</dbReference>
<evidence type="ECO:0000256" key="3">
    <source>
        <dbReference type="SAM" id="Phobius"/>
    </source>
</evidence>
<evidence type="ECO:0000313" key="6">
    <source>
        <dbReference type="EMBL" id="KAK2970088.1"/>
    </source>
</evidence>
<dbReference type="Proteomes" id="UP001187471">
    <property type="component" value="Unassembled WGS sequence"/>
</dbReference>
<gene>
    <name evidence="6" type="ORF">RJ640_018408</name>
</gene>
<keyword evidence="3" id="KW-1133">Transmembrane helix</keyword>
<feature type="compositionally biased region" description="Basic and acidic residues" evidence="2">
    <location>
        <begin position="341"/>
        <end position="380"/>
    </location>
</feature>
<dbReference type="SUPFAM" id="SSF52540">
    <property type="entry name" value="P-loop containing nucleoside triphosphate hydrolases"/>
    <property type="match status" value="1"/>
</dbReference>
<dbReference type="AlphaFoldDB" id="A0AA88QNM4"/>
<dbReference type="CDD" id="cd02028">
    <property type="entry name" value="UMPK_like"/>
    <property type="match status" value="1"/>
</dbReference>
<dbReference type="EMBL" id="JAVXUO010002755">
    <property type="protein sequence ID" value="KAK2970088.1"/>
    <property type="molecule type" value="Genomic_DNA"/>
</dbReference>
<dbReference type="InterPro" id="IPR006083">
    <property type="entry name" value="PRK/URK"/>
</dbReference>
<comment type="caution">
    <text evidence="6">The sequence shown here is derived from an EMBL/GenBank/DDBJ whole genome shotgun (WGS) entry which is preliminary data.</text>
</comment>
<evidence type="ECO:0000313" key="7">
    <source>
        <dbReference type="Proteomes" id="UP001187471"/>
    </source>
</evidence>
<feature type="domain" description="CYTH" evidence="5">
    <location>
        <begin position="253"/>
        <end position="313"/>
    </location>
</feature>
<sequence>MAQLTSPSVESPRRRSGLLRDQVQLVKRKDTNRYEIVPIQDPLSFEKGFFIVIRACQLLSQKNEGIIFVGVAGPSGAGKTVFTEKVLNFMPSIAVISMDNYNDASRIVDGNFDDPRLTDYDTLLQNIYDLKGGKPVQVPIYDFKSSSRVGYRTIEVPSSRIVIVEGIYALSEKLRPLLDLRVSVTGGVHFDLVKRVLRDIQRAGQEPEEIIHQISETVYPMYKAFIEPDLQTAHIKIINKFNPFSGFQNPTYILKSTRSVTVDQIKAVISEDCRETTEETYDIYLLPPGEDPEACQSYLRMRNRDGKYNLMFEWFATELRRREPHDLASAMVIVERLGDFKQRERPRSPRHERAKDGGDDRSKSGSPKATDDERNGDEGRHRHHKGEKKHGESRKQGDSRDHKAYGGLRRECFYCACPHYGKDCPHKGKMIAFLEKHKSRNGDSSRSDGEARIGALQMEWVTDNPFIISPRITFEVSVRLLGGLMALGYTIASILKRSSHAFTDDRVCVKTDWLEQLNRKYVQVQGRDRLYVKYVAEQLGLDGSYISRTYIEQIQLEKLINDVMALPDDLKTKLSIDDELVSSPKEALSRASADRRTKYLNRGGMSQSYSTQREKNISKLTKLAVNSRRFDGRTPDSPATLANQGVITQLSEQISTLNERMDEFTSRIEELNTKFSHRKVSVSQQNLASQAEACSGSAPTSFFMAGLGNGSLTGPVLPNSSSSSQLVRESPLMEEVLLIARGQRQIVHQIDNLSNLLREYFGERSREGRTDRTARTTDIEFIGVPLIVSLAVGGLGIFLFRTLSSQK</sequence>
<dbReference type="Pfam" id="PF01928">
    <property type="entry name" value="CYTH"/>
    <property type="match status" value="1"/>
</dbReference>
<keyword evidence="1" id="KW-0175">Coiled coil</keyword>
<protein>
    <recommendedName>
        <fullName evidence="8">Uridine-cytidine kinase C</fullName>
    </recommendedName>
</protein>
<feature type="domain" description="Phosphoribulokinase/uridine kinase" evidence="4">
    <location>
        <begin position="68"/>
        <end position="237"/>
    </location>
</feature>
<evidence type="ECO:0000256" key="2">
    <source>
        <dbReference type="SAM" id="MobiDB-lite"/>
    </source>
</evidence>
<keyword evidence="3" id="KW-0812">Transmembrane</keyword>
<evidence type="ECO:0000259" key="4">
    <source>
        <dbReference type="Pfam" id="PF00485"/>
    </source>
</evidence>
<dbReference type="GO" id="GO:0016301">
    <property type="term" value="F:kinase activity"/>
    <property type="evidence" value="ECO:0007669"/>
    <property type="project" value="InterPro"/>
</dbReference>
<evidence type="ECO:0008006" key="8">
    <source>
        <dbReference type="Google" id="ProtNLM"/>
    </source>
</evidence>
<accession>A0AA88QNM4</accession>
<evidence type="ECO:0000259" key="5">
    <source>
        <dbReference type="Pfam" id="PF01928"/>
    </source>
</evidence>
<proteinExistence type="predicted"/>
<dbReference type="InterPro" id="IPR023577">
    <property type="entry name" value="CYTH_domain"/>
</dbReference>
<dbReference type="InterPro" id="IPR027417">
    <property type="entry name" value="P-loop_NTPase"/>
</dbReference>
<feature type="compositionally biased region" description="Basic and acidic residues" evidence="2">
    <location>
        <begin position="389"/>
        <end position="402"/>
    </location>
</feature>
<name>A0AA88QNM4_9ASTE</name>
<keyword evidence="3" id="KW-0472">Membrane</keyword>
<feature type="region of interest" description="Disordered" evidence="2">
    <location>
        <begin position="341"/>
        <end position="402"/>
    </location>
</feature>
<dbReference type="Gene3D" id="3.40.50.300">
    <property type="entry name" value="P-loop containing nucleotide triphosphate hydrolases"/>
    <property type="match status" value="1"/>
</dbReference>
<dbReference type="Pfam" id="PF00485">
    <property type="entry name" value="PRK"/>
    <property type="match status" value="1"/>
</dbReference>
<feature type="transmembrane region" description="Helical" evidence="3">
    <location>
        <begin position="781"/>
        <end position="800"/>
    </location>
</feature>
<reference evidence="6" key="1">
    <citation type="submission" date="2022-12" db="EMBL/GenBank/DDBJ databases">
        <title>Draft genome assemblies for two species of Escallonia (Escalloniales).</title>
        <authorList>
            <person name="Chanderbali A."/>
            <person name="Dervinis C."/>
            <person name="Anghel I."/>
            <person name="Soltis D."/>
            <person name="Soltis P."/>
            <person name="Zapata F."/>
        </authorList>
    </citation>
    <scope>NUCLEOTIDE SEQUENCE</scope>
    <source>
        <strain evidence="6">UCBG92.1500</strain>
        <tissue evidence="6">Leaf</tissue>
    </source>
</reference>
<evidence type="ECO:0000256" key="1">
    <source>
        <dbReference type="SAM" id="Coils"/>
    </source>
</evidence>
<dbReference type="PANTHER" id="PTHR10285">
    <property type="entry name" value="URIDINE KINASE"/>
    <property type="match status" value="1"/>
</dbReference>